<proteinExistence type="predicted"/>
<accession>A0A819ZD09</accession>
<gene>
    <name evidence="2" type="ORF">OKA104_LOCUS39100</name>
</gene>
<protein>
    <recommendedName>
        <fullName evidence="4">Retrotransposon gag domain-containing protein</fullName>
    </recommendedName>
</protein>
<organism evidence="2 3">
    <name type="scientific">Adineta steineri</name>
    <dbReference type="NCBI Taxonomy" id="433720"/>
    <lineage>
        <taxon>Eukaryota</taxon>
        <taxon>Metazoa</taxon>
        <taxon>Spiralia</taxon>
        <taxon>Gnathifera</taxon>
        <taxon>Rotifera</taxon>
        <taxon>Eurotatoria</taxon>
        <taxon>Bdelloidea</taxon>
        <taxon>Adinetida</taxon>
        <taxon>Adinetidae</taxon>
        <taxon>Adineta</taxon>
    </lineage>
</organism>
<evidence type="ECO:0008006" key="4">
    <source>
        <dbReference type="Google" id="ProtNLM"/>
    </source>
</evidence>
<name>A0A819ZD09_9BILA</name>
<dbReference type="EMBL" id="CAJOAY010007453">
    <property type="protein sequence ID" value="CAF4166785.1"/>
    <property type="molecule type" value="Genomic_DNA"/>
</dbReference>
<evidence type="ECO:0000313" key="2">
    <source>
        <dbReference type="EMBL" id="CAF4166785.1"/>
    </source>
</evidence>
<evidence type="ECO:0000256" key="1">
    <source>
        <dbReference type="SAM" id="MobiDB-lite"/>
    </source>
</evidence>
<evidence type="ECO:0000313" key="3">
    <source>
        <dbReference type="Proteomes" id="UP000663881"/>
    </source>
</evidence>
<comment type="caution">
    <text evidence="2">The sequence shown here is derived from an EMBL/GenBank/DDBJ whole genome shotgun (WGS) entry which is preliminary data.</text>
</comment>
<feature type="region of interest" description="Disordered" evidence="1">
    <location>
        <begin position="98"/>
        <end position="137"/>
    </location>
</feature>
<dbReference type="Proteomes" id="UP000663881">
    <property type="component" value="Unassembled WGS sequence"/>
</dbReference>
<reference evidence="2" key="1">
    <citation type="submission" date="2021-02" db="EMBL/GenBank/DDBJ databases">
        <authorList>
            <person name="Nowell W R."/>
        </authorList>
    </citation>
    <scope>NUCLEOTIDE SEQUENCE</scope>
</reference>
<dbReference type="AlphaFoldDB" id="A0A819ZD09"/>
<sequence length="248" mass="27944">MESPSNEELHGVTPEDPLFLVPNNEVNQLRRHTRAYLKSISQIPTIYQIPRARSSQRRTRPYDENETLATTIDDLILDTISKIRDLIATIEHQGETGFPNFLDLPEGDSNFQDFPEAEEGGSGPPEPPENNTTCASPTSPIPNFKFIATMAANIPWLATDSVAVLRAQHPLPKHLENFLPKFDPDNDISPENRIKQFMLSLRLLVVQHEDVVCILFPYTFVGHASTWFFSLAPGSISSWQQFKTAFIS</sequence>